<reference evidence="1 3" key="1">
    <citation type="journal article" date="2011" name="Nature">
        <title>The Medicago genome provides insight into the evolution of rhizobial symbioses.</title>
        <authorList>
            <person name="Young N.D."/>
            <person name="Debelle F."/>
            <person name="Oldroyd G.E."/>
            <person name="Geurts R."/>
            <person name="Cannon S.B."/>
            <person name="Udvardi M.K."/>
            <person name="Benedito V.A."/>
            <person name="Mayer K.F."/>
            <person name="Gouzy J."/>
            <person name="Schoof H."/>
            <person name="Van de Peer Y."/>
            <person name="Proost S."/>
            <person name="Cook D.R."/>
            <person name="Meyers B.C."/>
            <person name="Spannagl M."/>
            <person name="Cheung F."/>
            <person name="De Mita S."/>
            <person name="Krishnakumar V."/>
            <person name="Gundlach H."/>
            <person name="Zhou S."/>
            <person name="Mudge J."/>
            <person name="Bharti A.K."/>
            <person name="Murray J.D."/>
            <person name="Naoumkina M.A."/>
            <person name="Rosen B."/>
            <person name="Silverstein K.A."/>
            <person name="Tang H."/>
            <person name="Rombauts S."/>
            <person name="Zhao P.X."/>
            <person name="Zhou P."/>
            <person name="Barbe V."/>
            <person name="Bardou P."/>
            <person name="Bechner M."/>
            <person name="Bellec A."/>
            <person name="Berger A."/>
            <person name="Berges H."/>
            <person name="Bidwell S."/>
            <person name="Bisseling T."/>
            <person name="Choisne N."/>
            <person name="Couloux A."/>
            <person name="Denny R."/>
            <person name="Deshpande S."/>
            <person name="Dai X."/>
            <person name="Doyle J.J."/>
            <person name="Dudez A.M."/>
            <person name="Farmer A.D."/>
            <person name="Fouteau S."/>
            <person name="Franken C."/>
            <person name="Gibelin C."/>
            <person name="Gish J."/>
            <person name="Goldstein S."/>
            <person name="Gonzalez A.J."/>
            <person name="Green P.J."/>
            <person name="Hallab A."/>
            <person name="Hartog M."/>
            <person name="Hua A."/>
            <person name="Humphray S.J."/>
            <person name="Jeong D.H."/>
            <person name="Jing Y."/>
            <person name="Jocker A."/>
            <person name="Kenton S.M."/>
            <person name="Kim D.J."/>
            <person name="Klee K."/>
            <person name="Lai H."/>
            <person name="Lang C."/>
            <person name="Lin S."/>
            <person name="Macmil S.L."/>
            <person name="Magdelenat G."/>
            <person name="Matthews L."/>
            <person name="McCorrison J."/>
            <person name="Monaghan E.L."/>
            <person name="Mun J.H."/>
            <person name="Najar F.Z."/>
            <person name="Nicholson C."/>
            <person name="Noirot C."/>
            <person name="O'Bleness M."/>
            <person name="Paule C.R."/>
            <person name="Poulain J."/>
            <person name="Prion F."/>
            <person name="Qin B."/>
            <person name="Qu C."/>
            <person name="Retzel E.F."/>
            <person name="Riddle C."/>
            <person name="Sallet E."/>
            <person name="Samain S."/>
            <person name="Samson N."/>
            <person name="Sanders I."/>
            <person name="Saurat O."/>
            <person name="Scarpelli C."/>
            <person name="Schiex T."/>
            <person name="Segurens B."/>
            <person name="Severin A.J."/>
            <person name="Sherrier D.J."/>
            <person name="Shi R."/>
            <person name="Sims S."/>
            <person name="Singer S.R."/>
            <person name="Sinharoy S."/>
            <person name="Sterck L."/>
            <person name="Viollet A."/>
            <person name="Wang B.B."/>
            <person name="Wang K."/>
            <person name="Wang M."/>
            <person name="Wang X."/>
            <person name="Warfsmann J."/>
            <person name="Weissenbach J."/>
            <person name="White D.D."/>
            <person name="White J.D."/>
            <person name="Wiley G.B."/>
            <person name="Wincker P."/>
            <person name="Xing Y."/>
            <person name="Yang L."/>
            <person name="Yao Z."/>
            <person name="Ying F."/>
            <person name="Zhai J."/>
            <person name="Zhou L."/>
            <person name="Zuber A."/>
            <person name="Denarie J."/>
            <person name="Dixon R.A."/>
            <person name="May G.D."/>
            <person name="Schwartz D.C."/>
            <person name="Rogers J."/>
            <person name="Quetier F."/>
            <person name="Town C.D."/>
            <person name="Roe B.A."/>
        </authorList>
    </citation>
    <scope>NUCLEOTIDE SEQUENCE [LARGE SCALE GENOMIC DNA]</scope>
    <source>
        <strain evidence="1">A17</strain>
        <strain evidence="2 3">cv. Jemalong A17</strain>
    </source>
</reference>
<name>A0A072UEN9_MEDTR</name>
<keyword evidence="3" id="KW-1185">Reference proteome</keyword>
<evidence type="ECO:0000313" key="1">
    <source>
        <dbReference type="EMBL" id="KEH28157.1"/>
    </source>
</evidence>
<dbReference type="EMBL" id="CM001221">
    <property type="protein sequence ID" value="KEH28157.1"/>
    <property type="molecule type" value="Genomic_DNA"/>
</dbReference>
<evidence type="ECO:0000313" key="3">
    <source>
        <dbReference type="Proteomes" id="UP000002051"/>
    </source>
</evidence>
<proteinExistence type="predicted"/>
<evidence type="ECO:0000313" key="2">
    <source>
        <dbReference type="EnsemblPlants" id="KEH28157"/>
    </source>
</evidence>
<protein>
    <submittedName>
        <fullName evidence="1">Nodule Cysteine-Rich (NCR) secreted peptide</fullName>
    </submittedName>
</protein>
<dbReference type="EnsemblPlants" id="KEH28157">
    <property type="protein sequence ID" value="KEH28157"/>
    <property type="gene ID" value="MTR_5g070295"/>
</dbReference>
<dbReference type="AlphaFoldDB" id="A0A072UEN9"/>
<dbReference type="HOGENOM" id="CLU_3377768_0_0_1"/>
<reference evidence="1 3" key="2">
    <citation type="journal article" date="2014" name="BMC Genomics">
        <title>An improved genome release (version Mt4.0) for the model legume Medicago truncatula.</title>
        <authorList>
            <person name="Tang H."/>
            <person name="Krishnakumar V."/>
            <person name="Bidwell S."/>
            <person name="Rosen B."/>
            <person name="Chan A."/>
            <person name="Zhou S."/>
            <person name="Gentzbittel L."/>
            <person name="Childs K.L."/>
            <person name="Yandell M."/>
            <person name="Gundlach H."/>
            <person name="Mayer K.F."/>
            <person name="Schwartz D.C."/>
            <person name="Town C.D."/>
        </authorList>
    </citation>
    <scope>GENOME REANNOTATION</scope>
    <source>
        <strain evidence="1">A17</strain>
        <strain evidence="2 3">cv. Jemalong A17</strain>
    </source>
</reference>
<gene>
    <name evidence="1" type="ordered locus">MTR_5g070295</name>
</gene>
<reference evidence="2" key="3">
    <citation type="submission" date="2015-04" db="UniProtKB">
        <authorList>
            <consortium name="EnsemblPlants"/>
        </authorList>
    </citation>
    <scope>IDENTIFICATION</scope>
    <source>
        <strain evidence="2">cv. Jemalong A17</strain>
    </source>
</reference>
<accession>A0A072UEN9</accession>
<organism evidence="1 3">
    <name type="scientific">Medicago truncatula</name>
    <name type="common">Barrel medic</name>
    <name type="synonym">Medicago tribuloides</name>
    <dbReference type="NCBI Taxonomy" id="3880"/>
    <lineage>
        <taxon>Eukaryota</taxon>
        <taxon>Viridiplantae</taxon>
        <taxon>Streptophyta</taxon>
        <taxon>Embryophyta</taxon>
        <taxon>Tracheophyta</taxon>
        <taxon>Spermatophyta</taxon>
        <taxon>Magnoliopsida</taxon>
        <taxon>eudicotyledons</taxon>
        <taxon>Gunneridae</taxon>
        <taxon>Pentapetalae</taxon>
        <taxon>rosids</taxon>
        <taxon>fabids</taxon>
        <taxon>Fabales</taxon>
        <taxon>Fabaceae</taxon>
        <taxon>Papilionoideae</taxon>
        <taxon>50 kb inversion clade</taxon>
        <taxon>NPAAA clade</taxon>
        <taxon>Hologalegina</taxon>
        <taxon>IRL clade</taxon>
        <taxon>Trifolieae</taxon>
        <taxon>Medicago</taxon>
    </lineage>
</organism>
<sequence>MTLNVQMIVVHMNKRSVFCMLATALNSLTWQRLL</sequence>
<dbReference type="Proteomes" id="UP000002051">
    <property type="component" value="Chromosome 5"/>
</dbReference>